<dbReference type="RefSeq" id="WP_034879883.1">
    <property type="nucleotide sequence ID" value="NZ_JOKG01000008.1"/>
</dbReference>
<evidence type="ECO:0000256" key="1">
    <source>
        <dbReference type="SAM" id="Phobius"/>
    </source>
</evidence>
<feature type="transmembrane region" description="Helical" evidence="1">
    <location>
        <begin position="20"/>
        <end position="40"/>
    </location>
</feature>
<evidence type="ECO:0000313" key="3">
    <source>
        <dbReference type="Proteomes" id="UP000028006"/>
    </source>
</evidence>
<dbReference type="AlphaFoldDB" id="A0A081MYP3"/>
<name>A0A081MYP3_9GAMM</name>
<dbReference type="Proteomes" id="UP000028006">
    <property type="component" value="Unassembled WGS sequence"/>
</dbReference>
<evidence type="ECO:0000313" key="2">
    <source>
        <dbReference type="EMBL" id="KEQ11316.1"/>
    </source>
</evidence>
<reference evidence="2 3" key="1">
    <citation type="submission" date="2014-06" db="EMBL/GenBank/DDBJ databases">
        <title>Whole Genome Sequences of Three Symbiotic Endozoicomonas Bacteria.</title>
        <authorList>
            <person name="Neave M.J."/>
            <person name="Apprill A."/>
            <person name="Voolstra C.R."/>
        </authorList>
    </citation>
    <scope>NUCLEOTIDE SEQUENCE [LARGE SCALE GENOMIC DNA]</scope>
    <source>
        <strain evidence="2 3">LMG 24815</strain>
    </source>
</reference>
<keyword evidence="3" id="KW-1185">Reference proteome</keyword>
<dbReference type="EMBL" id="JOKG01000008">
    <property type="protein sequence ID" value="KEQ11316.1"/>
    <property type="molecule type" value="Genomic_DNA"/>
</dbReference>
<comment type="caution">
    <text evidence="2">The sequence shown here is derived from an EMBL/GenBank/DDBJ whole genome shotgun (WGS) entry which is preliminary data.</text>
</comment>
<organism evidence="2 3">
    <name type="scientific">Endozoicomonas montiporae</name>
    <dbReference type="NCBI Taxonomy" id="1027273"/>
    <lineage>
        <taxon>Bacteria</taxon>
        <taxon>Pseudomonadati</taxon>
        <taxon>Pseudomonadota</taxon>
        <taxon>Gammaproteobacteria</taxon>
        <taxon>Oceanospirillales</taxon>
        <taxon>Endozoicomonadaceae</taxon>
        <taxon>Endozoicomonas</taxon>
    </lineage>
</organism>
<keyword evidence="1" id="KW-0812">Transmembrane</keyword>
<protein>
    <recommendedName>
        <fullName evidence="4">OmpA-like domain-containing protein</fullName>
    </recommendedName>
</protein>
<accession>A0A081MYP3</accession>
<keyword evidence="1" id="KW-0472">Membrane</keyword>
<proteinExistence type="predicted"/>
<gene>
    <name evidence="2" type="ORF">GZ77_25860</name>
</gene>
<keyword evidence="1" id="KW-1133">Transmembrane helix</keyword>
<sequence>MAKKAQSNPWPGFVDALSTTLLVFVFLVVVLILVVTALSVQVGLDIAQSSVEAEHAAAGATEGTESGQLATVEADFDKEIISEATSVDLKSQVSTEVKNKLIRIKYNDYNSRLADVAQQELEAWIADNLDNIQGKTVYIISLLNTRSLAKTVAYEIAFNRITQVRQILLANGLSSEYIKVRLDESGTEKRNQLVIKVVENEG</sequence>
<evidence type="ECO:0008006" key="4">
    <source>
        <dbReference type="Google" id="ProtNLM"/>
    </source>
</evidence>